<organism evidence="4 5">
    <name type="scientific">Streptomyces ehimensis</name>
    <dbReference type="NCBI Taxonomy" id="68195"/>
    <lineage>
        <taxon>Bacteria</taxon>
        <taxon>Bacillati</taxon>
        <taxon>Actinomycetota</taxon>
        <taxon>Actinomycetes</taxon>
        <taxon>Kitasatosporales</taxon>
        <taxon>Streptomycetaceae</taxon>
        <taxon>Streptomyces</taxon>
    </lineage>
</organism>
<feature type="compositionally biased region" description="Basic and acidic residues" evidence="1">
    <location>
        <begin position="1"/>
        <end position="10"/>
    </location>
</feature>
<evidence type="ECO:0000256" key="2">
    <source>
        <dbReference type="SAM" id="Phobius"/>
    </source>
</evidence>
<dbReference type="Proteomes" id="UP001595990">
    <property type="component" value="Unassembled WGS sequence"/>
</dbReference>
<keyword evidence="2" id="KW-0472">Membrane</keyword>
<dbReference type="EMBL" id="JBHSFS010000041">
    <property type="protein sequence ID" value="MFC4518281.1"/>
    <property type="molecule type" value="Genomic_DNA"/>
</dbReference>
<feature type="transmembrane region" description="Helical" evidence="2">
    <location>
        <begin position="234"/>
        <end position="255"/>
    </location>
</feature>
<feature type="transmembrane region" description="Helical" evidence="2">
    <location>
        <begin position="193"/>
        <end position="214"/>
    </location>
</feature>
<dbReference type="Pfam" id="PF01757">
    <property type="entry name" value="Acyl_transf_3"/>
    <property type="match status" value="1"/>
</dbReference>
<evidence type="ECO:0000313" key="4">
    <source>
        <dbReference type="EMBL" id="MFC4518281.1"/>
    </source>
</evidence>
<gene>
    <name evidence="4" type="ORF">ACFPEN_36110</name>
</gene>
<keyword evidence="2" id="KW-0812">Transmembrane</keyword>
<evidence type="ECO:0000313" key="5">
    <source>
        <dbReference type="Proteomes" id="UP001595990"/>
    </source>
</evidence>
<dbReference type="InterPro" id="IPR050879">
    <property type="entry name" value="Acyltransferase_3"/>
</dbReference>
<feature type="transmembrane region" description="Helical" evidence="2">
    <location>
        <begin position="262"/>
        <end position="281"/>
    </location>
</feature>
<feature type="transmembrane region" description="Helical" evidence="2">
    <location>
        <begin position="166"/>
        <end position="186"/>
    </location>
</feature>
<comment type="caution">
    <text evidence="4">The sequence shown here is derived from an EMBL/GenBank/DDBJ whole genome shotgun (WGS) entry which is preliminary data.</text>
</comment>
<dbReference type="InterPro" id="IPR002656">
    <property type="entry name" value="Acyl_transf_3_dom"/>
</dbReference>
<evidence type="ECO:0000256" key="1">
    <source>
        <dbReference type="SAM" id="MobiDB-lite"/>
    </source>
</evidence>
<keyword evidence="5" id="KW-1185">Reference proteome</keyword>
<keyword evidence="4" id="KW-0808">Transferase</keyword>
<feature type="transmembrane region" description="Helical" evidence="2">
    <location>
        <begin position="119"/>
        <end position="138"/>
    </location>
</feature>
<dbReference type="GO" id="GO:0016746">
    <property type="term" value="F:acyltransferase activity"/>
    <property type="evidence" value="ECO:0007669"/>
    <property type="project" value="UniProtKB-KW"/>
</dbReference>
<name>A0ABV9BWI8_9ACTN</name>
<keyword evidence="2" id="KW-1133">Transmembrane helix</keyword>
<feature type="transmembrane region" description="Helical" evidence="2">
    <location>
        <begin position="287"/>
        <end position="307"/>
    </location>
</feature>
<dbReference type="PANTHER" id="PTHR23028">
    <property type="entry name" value="ACETYLTRANSFERASE"/>
    <property type="match status" value="1"/>
</dbReference>
<feature type="transmembrane region" description="Helical" evidence="2">
    <location>
        <begin position="319"/>
        <end position="338"/>
    </location>
</feature>
<dbReference type="PANTHER" id="PTHR23028:SF53">
    <property type="entry name" value="ACYL_TRANSF_3 DOMAIN-CONTAINING PROTEIN"/>
    <property type="match status" value="1"/>
</dbReference>
<dbReference type="RefSeq" id="WP_417924559.1">
    <property type="nucleotide sequence ID" value="NZ_JBHSFS010000041.1"/>
</dbReference>
<feature type="region of interest" description="Disordered" evidence="1">
    <location>
        <begin position="1"/>
        <end position="29"/>
    </location>
</feature>
<feature type="domain" description="Acyltransferase 3" evidence="3">
    <location>
        <begin position="38"/>
        <end position="373"/>
    </location>
</feature>
<reference evidence="5" key="1">
    <citation type="journal article" date="2019" name="Int. J. Syst. Evol. Microbiol.">
        <title>The Global Catalogue of Microorganisms (GCM) 10K type strain sequencing project: providing services to taxonomists for standard genome sequencing and annotation.</title>
        <authorList>
            <consortium name="The Broad Institute Genomics Platform"/>
            <consortium name="The Broad Institute Genome Sequencing Center for Infectious Disease"/>
            <person name="Wu L."/>
            <person name="Ma J."/>
        </authorList>
    </citation>
    <scope>NUCLEOTIDE SEQUENCE [LARGE SCALE GENOMIC DNA]</scope>
    <source>
        <strain evidence="5">CECT 8064</strain>
    </source>
</reference>
<evidence type="ECO:0000259" key="3">
    <source>
        <dbReference type="Pfam" id="PF01757"/>
    </source>
</evidence>
<proteinExistence type="predicted"/>
<dbReference type="EC" id="2.3.-.-" evidence="4"/>
<protein>
    <submittedName>
        <fullName evidence="4">Acyltransferase family protein</fullName>
        <ecNumber evidence="4">2.3.-.-</ecNumber>
    </submittedName>
</protein>
<sequence>MSHTTDDVHRPGSAHKSGGALPVGTSGAVDPKSSRLPSLTGMRFLAAVLVFVTHVAVVNPFTDSGLNHAFWKYFSRAGYLGVGFFFVLSGFVLTWSARPEDSPGRFIRRRLMKIFPNHLVTWLVGLLLMLSAGMHVWAGNTIPSLFLVQSWVPKLEIMAGPNGPSWSLACELLFYLAFPLLIRPILRIRPQRLWHWVCCVMAALVAVPALAQLLPHSPAAPDQPMSWWEYWTVYFFPGARLLDFALGILMARIVLTGRWIGMSRLTALVTLAAGYALMVFLPHAYGMVAPTALPVALLIAASAVADVKGTRSVFTGRTMLWLGEVSFAFYMVHFLVLSHGPMRLATAPPTGRHWDTPVALGLMAVSLGLSLLLGWLLYKLVEVPAMSRWARPRRTRHATATDAAAKRTVSTGD</sequence>
<keyword evidence="4" id="KW-0012">Acyltransferase</keyword>
<feature type="transmembrane region" description="Helical" evidence="2">
    <location>
        <begin position="40"/>
        <end position="57"/>
    </location>
</feature>
<feature type="transmembrane region" description="Helical" evidence="2">
    <location>
        <begin position="77"/>
        <end position="98"/>
    </location>
</feature>
<feature type="transmembrane region" description="Helical" evidence="2">
    <location>
        <begin position="358"/>
        <end position="378"/>
    </location>
</feature>
<accession>A0ABV9BWI8</accession>